<organism evidence="1 2">
    <name type="scientific">Aspergillus glaucus CBS 516.65</name>
    <dbReference type="NCBI Taxonomy" id="1160497"/>
    <lineage>
        <taxon>Eukaryota</taxon>
        <taxon>Fungi</taxon>
        <taxon>Dikarya</taxon>
        <taxon>Ascomycota</taxon>
        <taxon>Pezizomycotina</taxon>
        <taxon>Eurotiomycetes</taxon>
        <taxon>Eurotiomycetidae</taxon>
        <taxon>Eurotiales</taxon>
        <taxon>Aspergillaceae</taxon>
        <taxon>Aspergillus</taxon>
        <taxon>Aspergillus subgen. Aspergillus</taxon>
    </lineage>
</organism>
<accession>A0A1L9VLP6</accession>
<sequence length="131" mass="14623">MPNENHQTFYSLPHSPRTIFLSIGCAATSYILTNKLAKPLSPFLYNISSFIRAASLSVILSSCAYAVILDPETAHTTERRVEGNGKRGRVITVKRPLIGLEGYKYRQKTPEHLGDVWVDGVRHEKALVRIG</sequence>
<dbReference type="RefSeq" id="XP_022401513.1">
    <property type="nucleotide sequence ID" value="XM_022546511.1"/>
</dbReference>
<dbReference type="Proteomes" id="UP000184300">
    <property type="component" value="Unassembled WGS sequence"/>
</dbReference>
<dbReference type="OrthoDB" id="4497741at2759"/>
<dbReference type="VEuPathDB" id="FungiDB:ASPGLDRAFT_46728"/>
<keyword evidence="2" id="KW-1185">Reference proteome</keyword>
<protein>
    <submittedName>
        <fullName evidence="1">Uncharacterized protein</fullName>
    </submittedName>
</protein>
<dbReference type="GeneID" id="34462772"/>
<gene>
    <name evidence="1" type="ORF">ASPGLDRAFT_46728</name>
</gene>
<dbReference type="AlphaFoldDB" id="A0A1L9VLP6"/>
<reference evidence="2" key="1">
    <citation type="journal article" date="2017" name="Genome Biol.">
        <title>Comparative genomics reveals high biological diversity and specific adaptations in the industrially and medically important fungal genus Aspergillus.</title>
        <authorList>
            <person name="de Vries R.P."/>
            <person name="Riley R."/>
            <person name="Wiebenga A."/>
            <person name="Aguilar-Osorio G."/>
            <person name="Amillis S."/>
            <person name="Uchima C.A."/>
            <person name="Anderluh G."/>
            <person name="Asadollahi M."/>
            <person name="Askin M."/>
            <person name="Barry K."/>
            <person name="Battaglia E."/>
            <person name="Bayram O."/>
            <person name="Benocci T."/>
            <person name="Braus-Stromeyer S.A."/>
            <person name="Caldana C."/>
            <person name="Canovas D."/>
            <person name="Cerqueira G.C."/>
            <person name="Chen F."/>
            <person name="Chen W."/>
            <person name="Choi C."/>
            <person name="Clum A."/>
            <person name="Dos Santos R.A."/>
            <person name="Damasio A.R."/>
            <person name="Diallinas G."/>
            <person name="Emri T."/>
            <person name="Fekete E."/>
            <person name="Flipphi M."/>
            <person name="Freyberg S."/>
            <person name="Gallo A."/>
            <person name="Gournas C."/>
            <person name="Habgood R."/>
            <person name="Hainaut M."/>
            <person name="Harispe M.L."/>
            <person name="Henrissat B."/>
            <person name="Hilden K.S."/>
            <person name="Hope R."/>
            <person name="Hossain A."/>
            <person name="Karabika E."/>
            <person name="Karaffa L."/>
            <person name="Karanyi Z."/>
            <person name="Krasevec N."/>
            <person name="Kuo A."/>
            <person name="Kusch H."/>
            <person name="LaButti K."/>
            <person name="Lagendijk E.L."/>
            <person name="Lapidus A."/>
            <person name="Levasseur A."/>
            <person name="Lindquist E."/>
            <person name="Lipzen A."/>
            <person name="Logrieco A.F."/>
            <person name="MacCabe A."/>
            <person name="Maekelae M.R."/>
            <person name="Malavazi I."/>
            <person name="Melin P."/>
            <person name="Meyer V."/>
            <person name="Mielnichuk N."/>
            <person name="Miskei M."/>
            <person name="Molnar A.P."/>
            <person name="Mule G."/>
            <person name="Ngan C.Y."/>
            <person name="Orejas M."/>
            <person name="Orosz E."/>
            <person name="Ouedraogo J.P."/>
            <person name="Overkamp K.M."/>
            <person name="Park H.-S."/>
            <person name="Perrone G."/>
            <person name="Piumi F."/>
            <person name="Punt P.J."/>
            <person name="Ram A.F."/>
            <person name="Ramon A."/>
            <person name="Rauscher S."/>
            <person name="Record E."/>
            <person name="Riano-Pachon D.M."/>
            <person name="Robert V."/>
            <person name="Roehrig J."/>
            <person name="Ruller R."/>
            <person name="Salamov A."/>
            <person name="Salih N.S."/>
            <person name="Samson R.A."/>
            <person name="Sandor E."/>
            <person name="Sanguinetti M."/>
            <person name="Schuetze T."/>
            <person name="Sepcic K."/>
            <person name="Shelest E."/>
            <person name="Sherlock G."/>
            <person name="Sophianopoulou V."/>
            <person name="Squina F.M."/>
            <person name="Sun H."/>
            <person name="Susca A."/>
            <person name="Todd R.B."/>
            <person name="Tsang A."/>
            <person name="Unkles S.E."/>
            <person name="van de Wiele N."/>
            <person name="van Rossen-Uffink D."/>
            <person name="Oliveira J.V."/>
            <person name="Vesth T.C."/>
            <person name="Visser J."/>
            <person name="Yu J.-H."/>
            <person name="Zhou M."/>
            <person name="Andersen M.R."/>
            <person name="Archer D.B."/>
            <person name="Baker S.E."/>
            <person name="Benoit I."/>
            <person name="Brakhage A.A."/>
            <person name="Braus G.H."/>
            <person name="Fischer R."/>
            <person name="Frisvad J.C."/>
            <person name="Goldman G.H."/>
            <person name="Houbraken J."/>
            <person name="Oakley B."/>
            <person name="Pocsi I."/>
            <person name="Scazzocchio C."/>
            <person name="Seiboth B."/>
            <person name="vanKuyk P.A."/>
            <person name="Wortman J."/>
            <person name="Dyer P.S."/>
            <person name="Grigoriev I.V."/>
        </authorList>
    </citation>
    <scope>NUCLEOTIDE SEQUENCE [LARGE SCALE GENOMIC DNA]</scope>
    <source>
        <strain evidence="2">CBS 516.65</strain>
    </source>
</reference>
<dbReference type="EMBL" id="KV878896">
    <property type="protein sequence ID" value="OJJ84815.1"/>
    <property type="molecule type" value="Genomic_DNA"/>
</dbReference>
<evidence type="ECO:0000313" key="1">
    <source>
        <dbReference type="EMBL" id="OJJ84815.1"/>
    </source>
</evidence>
<evidence type="ECO:0000313" key="2">
    <source>
        <dbReference type="Proteomes" id="UP000184300"/>
    </source>
</evidence>
<name>A0A1L9VLP6_ASPGL</name>
<proteinExistence type="predicted"/>